<evidence type="ECO:0000256" key="5">
    <source>
        <dbReference type="ARBA" id="ARBA00039314"/>
    </source>
</evidence>
<accession>A0A917Q777</accession>
<evidence type="ECO:0000259" key="12">
    <source>
        <dbReference type="Pfam" id="PF12697"/>
    </source>
</evidence>
<dbReference type="InterPro" id="IPR052382">
    <property type="entry name" value="ABHD10_acyl-thioesterase"/>
</dbReference>
<evidence type="ECO:0000313" key="13">
    <source>
        <dbReference type="EMBL" id="GGK32554.1"/>
    </source>
</evidence>
<sequence length="261" mass="27566">MAGEEPIVHGAGDVDLACVLHRPAGDVRGGVVLVHGLGGRKDSETHSALVPRLAAAGLATLRFDFPGHGDSGGSTLDLTIGLGARTVDAMVGLMRERLPPCPLGLVGASFGATAILAAHASRTADALVLRSPVCDYASVRARQLGPERLALWAREGRIAGLISRGRETPYAFHEEALRLDLFAEATARTAPLLLLQGSEDDTVPMNDTLALRERWGGRADLVRIEGGDHSLSDPLHTDLLVACAATWLDRHLVPRDGARKP</sequence>
<dbReference type="Gene3D" id="3.40.50.1820">
    <property type="entry name" value="alpha/beta hydrolase"/>
    <property type="match status" value="1"/>
</dbReference>
<dbReference type="Pfam" id="PF12697">
    <property type="entry name" value="Abhydrolase_6"/>
    <property type="match status" value="1"/>
</dbReference>
<dbReference type="GO" id="GO:0008474">
    <property type="term" value="F:palmitoyl-(protein) hydrolase activity"/>
    <property type="evidence" value="ECO:0007669"/>
    <property type="project" value="UniProtKB-EC"/>
</dbReference>
<dbReference type="Proteomes" id="UP000600449">
    <property type="component" value="Unassembled WGS sequence"/>
</dbReference>
<dbReference type="EMBL" id="BMMF01000005">
    <property type="protein sequence ID" value="GGK32554.1"/>
    <property type="molecule type" value="Genomic_DNA"/>
</dbReference>
<reference evidence="13 14" key="1">
    <citation type="journal article" date="2014" name="Int. J. Syst. Evol. Microbiol.">
        <title>Complete genome sequence of Corynebacterium casei LMG S-19264T (=DSM 44701T), isolated from a smear-ripened cheese.</title>
        <authorList>
            <consortium name="US DOE Joint Genome Institute (JGI-PGF)"/>
            <person name="Walter F."/>
            <person name="Albersmeier A."/>
            <person name="Kalinowski J."/>
            <person name="Ruckert C."/>
        </authorList>
    </citation>
    <scope>NUCLEOTIDE SEQUENCE [LARGE SCALE GENOMIC DNA]</scope>
    <source>
        <strain evidence="13 14">CGMCC 1.9161</strain>
    </source>
</reference>
<dbReference type="EC" id="3.1.1.93" evidence="4"/>
<keyword evidence="3" id="KW-0809">Transit peptide</keyword>
<dbReference type="EC" id="3.1.2.22" evidence="1"/>
<dbReference type="PANTHER" id="PTHR16138">
    <property type="entry name" value="MYCOPHENOLIC ACID ACYL-GLUCURONIDE ESTERASE, MITOCHONDRIAL"/>
    <property type="match status" value="1"/>
</dbReference>
<dbReference type="RefSeq" id="WP_188912126.1">
    <property type="nucleotide sequence ID" value="NZ_BMMF01000005.1"/>
</dbReference>
<feature type="domain" description="AB hydrolase-1" evidence="12">
    <location>
        <begin position="31"/>
        <end position="231"/>
    </location>
</feature>
<comment type="catalytic activity">
    <reaction evidence="10">
        <text>S-hexadecanoyl-L-cysteinyl-[protein] + H2O = L-cysteinyl-[protein] + hexadecanoate + H(+)</text>
        <dbReference type="Rhea" id="RHEA:19233"/>
        <dbReference type="Rhea" id="RHEA-COMP:10131"/>
        <dbReference type="Rhea" id="RHEA-COMP:11032"/>
        <dbReference type="ChEBI" id="CHEBI:7896"/>
        <dbReference type="ChEBI" id="CHEBI:15377"/>
        <dbReference type="ChEBI" id="CHEBI:15378"/>
        <dbReference type="ChEBI" id="CHEBI:29950"/>
        <dbReference type="ChEBI" id="CHEBI:74151"/>
        <dbReference type="EC" id="3.1.2.22"/>
    </reaction>
    <physiologicalReaction direction="left-to-right" evidence="10">
        <dbReference type="Rhea" id="RHEA:19234"/>
    </physiologicalReaction>
</comment>
<dbReference type="InterPro" id="IPR000073">
    <property type="entry name" value="AB_hydrolase_1"/>
</dbReference>
<dbReference type="GO" id="GO:0102390">
    <property type="term" value="F:mycophenolic acid acyl-glucuronide esterase activity"/>
    <property type="evidence" value="ECO:0007669"/>
    <property type="project" value="UniProtKB-EC"/>
</dbReference>
<evidence type="ECO:0000256" key="9">
    <source>
        <dbReference type="ARBA" id="ARBA00046047"/>
    </source>
</evidence>
<evidence type="ECO:0000256" key="2">
    <source>
        <dbReference type="ARBA" id="ARBA00022801"/>
    </source>
</evidence>
<evidence type="ECO:0000256" key="6">
    <source>
        <dbReference type="ARBA" id="ARBA00041520"/>
    </source>
</evidence>
<protein>
    <recommendedName>
        <fullName evidence="5">Palmitoyl-protein thioesterase ABHD10, mitochondrial</fullName>
        <ecNumber evidence="4">3.1.1.93</ecNumber>
        <ecNumber evidence="1">3.1.2.22</ecNumber>
    </recommendedName>
    <alternativeName>
        <fullName evidence="7">Acyl-protein thioesterase ABHD10</fullName>
    </alternativeName>
    <alternativeName>
        <fullName evidence="8">Alpha/beta hydrolase domain-containing protein 10</fullName>
    </alternativeName>
    <alternativeName>
        <fullName evidence="6">Mycophenolic acid acyl-glucuronide esterase, mitochondrial</fullName>
    </alternativeName>
</protein>
<dbReference type="SUPFAM" id="SSF53474">
    <property type="entry name" value="alpha/beta-Hydrolases"/>
    <property type="match status" value="1"/>
</dbReference>
<name>A0A917Q777_9HYPH</name>
<evidence type="ECO:0000256" key="3">
    <source>
        <dbReference type="ARBA" id="ARBA00022946"/>
    </source>
</evidence>
<gene>
    <name evidence="13" type="ORF">GCM10011322_19080</name>
</gene>
<comment type="function">
    <text evidence="9">Acts as an acyl-protein thioesterase that hydrolyzes fatty acids from acylated residues in proteins. Regulates the mitochondrial S-depalmitoylation of the nucleophilic active site residue of peroxiredoxin-5/PRDX5, a key antioxidant protein, therefore modulating mitochondrial antioxidant ability. Also catalyzes the deglucuronidation of mycophenolic acid acyl-glucuronide, an active metabolite of the immunosuppressant drug mycophenolate.</text>
</comment>
<proteinExistence type="predicted"/>
<dbReference type="AlphaFoldDB" id="A0A917Q777"/>
<keyword evidence="2 13" id="KW-0378">Hydrolase</keyword>
<comment type="caution">
    <text evidence="13">The sequence shown here is derived from an EMBL/GenBank/DDBJ whole genome shotgun (WGS) entry which is preliminary data.</text>
</comment>
<comment type="catalytic activity">
    <reaction evidence="11">
        <text>mycophenolic acid O-acyl-beta-D-glucuronide + H2O = mycophenolate + D-glucuronate + H(+)</text>
        <dbReference type="Rhea" id="RHEA:34179"/>
        <dbReference type="ChEBI" id="CHEBI:15377"/>
        <dbReference type="ChEBI" id="CHEBI:15378"/>
        <dbReference type="ChEBI" id="CHEBI:58720"/>
        <dbReference type="ChEBI" id="CHEBI:62932"/>
        <dbReference type="ChEBI" id="CHEBI:66982"/>
        <dbReference type="EC" id="3.1.1.93"/>
    </reaction>
    <physiologicalReaction direction="left-to-right" evidence="11">
        <dbReference type="Rhea" id="RHEA:34180"/>
    </physiologicalReaction>
</comment>
<evidence type="ECO:0000313" key="14">
    <source>
        <dbReference type="Proteomes" id="UP000600449"/>
    </source>
</evidence>
<evidence type="ECO:0000256" key="10">
    <source>
        <dbReference type="ARBA" id="ARBA00047409"/>
    </source>
</evidence>
<evidence type="ECO:0000256" key="8">
    <source>
        <dbReference type="ARBA" id="ARBA00042704"/>
    </source>
</evidence>
<evidence type="ECO:0000256" key="7">
    <source>
        <dbReference type="ARBA" id="ARBA00042645"/>
    </source>
</evidence>
<dbReference type="GO" id="GO:0004553">
    <property type="term" value="F:hydrolase activity, hydrolyzing O-glycosyl compounds"/>
    <property type="evidence" value="ECO:0007669"/>
    <property type="project" value="TreeGrafter"/>
</dbReference>
<evidence type="ECO:0000256" key="11">
    <source>
        <dbReference type="ARBA" id="ARBA00047972"/>
    </source>
</evidence>
<evidence type="ECO:0000256" key="1">
    <source>
        <dbReference type="ARBA" id="ARBA00012423"/>
    </source>
</evidence>
<organism evidence="13 14">
    <name type="scientific">Salinarimonas ramus</name>
    <dbReference type="NCBI Taxonomy" id="690164"/>
    <lineage>
        <taxon>Bacteria</taxon>
        <taxon>Pseudomonadati</taxon>
        <taxon>Pseudomonadota</taxon>
        <taxon>Alphaproteobacteria</taxon>
        <taxon>Hyphomicrobiales</taxon>
        <taxon>Salinarimonadaceae</taxon>
        <taxon>Salinarimonas</taxon>
    </lineage>
</organism>
<dbReference type="PANTHER" id="PTHR16138:SF7">
    <property type="entry name" value="PALMITOYL-PROTEIN THIOESTERASE ABHD10, MITOCHONDRIAL"/>
    <property type="match status" value="1"/>
</dbReference>
<evidence type="ECO:0000256" key="4">
    <source>
        <dbReference type="ARBA" id="ARBA00039132"/>
    </source>
</evidence>
<dbReference type="InterPro" id="IPR029058">
    <property type="entry name" value="AB_hydrolase_fold"/>
</dbReference>
<keyword evidence="14" id="KW-1185">Reference proteome</keyword>